<dbReference type="InterPro" id="IPR004089">
    <property type="entry name" value="MCPsignal_dom"/>
</dbReference>
<dbReference type="STRING" id="1660073.CSUIS_0059"/>
<keyword evidence="3" id="KW-0175">Coiled coil</keyword>
<dbReference type="GO" id="GO:0016020">
    <property type="term" value="C:membrane"/>
    <property type="evidence" value="ECO:0007669"/>
    <property type="project" value="InterPro"/>
</dbReference>
<feature type="transmembrane region" description="Helical" evidence="4">
    <location>
        <begin position="12"/>
        <end position="34"/>
    </location>
</feature>
<dbReference type="SUPFAM" id="SSF58104">
    <property type="entry name" value="Methyl-accepting chemotaxis protein (MCP) signaling domain"/>
    <property type="match status" value="1"/>
</dbReference>
<keyword evidence="1 2" id="KW-0807">Transducer</keyword>
<dbReference type="KEGG" id="camy:CSUIS_0059"/>
<dbReference type="PANTHER" id="PTHR32089:SF112">
    <property type="entry name" value="LYSOZYME-LIKE PROTEIN-RELATED"/>
    <property type="match status" value="1"/>
</dbReference>
<dbReference type="EMBL" id="CP018789">
    <property type="protein sequence ID" value="ARQ99915.1"/>
    <property type="molecule type" value="Genomic_DNA"/>
</dbReference>
<evidence type="ECO:0000313" key="6">
    <source>
        <dbReference type="EMBL" id="ARQ99915.1"/>
    </source>
</evidence>
<dbReference type="Proteomes" id="UP000194260">
    <property type="component" value="Chromosome"/>
</dbReference>
<evidence type="ECO:0000259" key="5">
    <source>
        <dbReference type="PROSITE" id="PS50111"/>
    </source>
</evidence>
<reference evidence="7" key="1">
    <citation type="journal article" date="2017" name="Genome Biol. Evol.">
        <title>Comparative Genomic Analysis Identifies a Campylobacter Clade Deficient in Selenium Metabolism.</title>
        <authorList>
            <person name="Miller W.G."/>
            <person name="Yee E."/>
            <person name="Lopes B.S."/>
            <person name="Chapman M.H."/>
            <person name="Huynh S."/>
            <person name="Bono J.L."/>
            <person name="Parker C.T."/>
            <person name="Strachan N.J.C."/>
            <person name="Forbes K.J."/>
        </authorList>
    </citation>
    <scope>NUCLEOTIDE SEQUENCE [LARGE SCALE GENOMIC DNA]</scope>
    <source>
        <strain evidence="7">RM6137</strain>
    </source>
</reference>
<dbReference type="PANTHER" id="PTHR32089">
    <property type="entry name" value="METHYL-ACCEPTING CHEMOTAXIS PROTEIN MCPB"/>
    <property type="match status" value="1"/>
</dbReference>
<accession>A0A1X9SUQ5</accession>
<dbReference type="AlphaFoldDB" id="A0A1X9SUQ5"/>
<name>A0A1X9SUQ5_9BACT</name>
<dbReference type="RefSeq" id="WP_086296673.1">
    <property type="nucleotide sequence ID" value="NZ_CP018789.1"/>
</dbReference>
<proteinExistence type="predicted"/>
<feature type="domain" description="Methyl-accepting transducer" evidence="5">
    <location>
        <begin position="515"/>
        <end position="685"/>
    </location>
</feature>
<gene>
    <name evidence="6" type="ORF">CSUIS_0059</name>
</gene>
<protein>
    <submittedName>
        <fullName evidence="6">Cache sensor-containing MCP-domain signal transduction protein</fullName>
    </submittedName>
</protein>
<organism evidence="6 7">
    <name type="scientific">Campylobacter porcelli</name>
    <dbReference type="NCBI Taxonomy" id="1660073"/>
    <lineage>
        <taxon>Bacteria</taxon>
        <taxon>Pseudomonadati</taxon>
        <taxon>Campylobacterota</taxon>
        <taxon>Epsilonproteobacteria</taxon>
        <taxon>Campylobacterales</taxon>
        <taxon>Campylobacteraceae</taxon>
        <taxon>Campylobacter</taxon>
    </lineage>
</organism>
<keyword evidence="4" id="KW-0472">Membrane</keyword>
<dbReference type="Gene3D" id="1.20.120.1530">
    <property type="match status" value="1"/>
</dbReference>
<dbReference type="SMART" id="SM00283">
    <property type="entry name" value="MA"/>
    <property type="match status" value="1"/>
</dbReference>
<dbReference type="PROSITE" id="PS50111">
    <property type="entry name" value="CHEMOTAXIS_TRANSDUC_2"/>
    <property type="match status" value="1"/>
</dbReference>
<evidence type="ECO:0000256" key="2">
    <source>
        <dbReference type="PROSITE-ProRule" id="PRU00284"/>
    </source>
</evidence>
<evidence type="ECO:0000256" key="3">
    <source>
        <dbReference type="SAM" id="Coils"/>
    </source>
</evidence>
<dbReference type="CDD" id="cd18773">
    <property type="entry name" value="PDC1_HK_sensor"/>
    <property type="match status" value="1"/>
</dbReference>
<dbReference type="Pfam" id="PF00015">
    <property type="entry name" value="MCPsignal"/>
    <property type="match status" value="1"/>
</dbReference>
<feature type="transmembrane region" description="Helical" evidence="4">
    <location>
        <begin position="320"/>
        <end position="343"/>
    </location>
</feature>
<evidence type="ECO:0000313" key="7">
    <source>
        <dbReference type="Proteomes" id="UP000194260"/>
    </source>
</evidence>
<evidence type="ECO:0000256" key="1">
    <source>
        <dbReference type="ARBA" id="ARBA00023224"/>
    </source>
</evidence>
<dbReference type="Gene3D" id="1.10.287.950">
    <property type="entry name" value="Methyl-accepting chemotaxis protein"/>
    <property type="match status" value="1"/>
</dbReference>
<sequence length="694" mass="75868">MFSKLKLGTKTIASIVSIVVFCLAIMSWVIISITSNLQTHEAKKLLESMSDSNSNLADSLLSQMYVAIESNAEHFEKLLQSRASERELENELMGTIDSAGEALYGYLYILDPYYTDNIQNPKFKLNNSKLLILQTDDDLLGVGGMRTIQADNNINNLEGLNTAIRTGKIAIGNPVILNIENSAKAVLSMNIPLKDKNGQVIAVLGLLVDLRSISAEMNSPDHRIFEETQIFVINSNGVVAVDRDAKYIGSNLQSINKDASAIQMIQAVKNRDSGIFEYYSVSGVKNLAALKTFSIARGSTTFGVVAAAPESSVLAPVREIIFDIIIGVIITSIIIALFVFYYINVGVVSRIQSISNLLFGFFKFLNHESKTPPAYLQPKAEDEIGIMAIELNRNIKKIQDGINQDNQAVKSAIQTASLVEGGNLHSRIEENPNNPALKELKNVLNKMLDVLEQKVGSDINAIQGVFDKFKQLDFTVRIDNPKGEVEMVTNLLGDEVTKMLKANLEQASNLQNKADELKGFVTSLNEGAKSQSESLQESAAAVEEMSSSMNSINDRASEVIKQSEDIKNIITIIRDIADQTNLLALNAAIEAARAGEHGRGFAVVADEVRKLAERTQKSLGEIEANVNILSQSINEMSQSISEQTQAINQINEAIVNVDGLTRQNTQIAQNSNIVANEVDSIADAVVAEVKKKKF</sequence>
<dbReference type="Gene3D" id="3.30.450.20">
    <property type="entry name" value="PAS domain"/>
    <property type="match status" value="1"/>
</dbReference>
<keyword evidence="4" id="KW-1133">Transmembrane helix</keyword>
<dbReference type="GO" id="GO:0007165">
    <property type="term" value="P:signal transduction"/>
    <property type="evidence" value="ECO:0007669"/>
    <property type="project" value="UniProtKB-KW"/>
</dbReference>
<feature type="coiled-coil region" evidence="3">
    <location>
        <begin position="605"/>
        <end position="653"/>
    </location>
</feature>
<keyword evidence="4" id="KW-0812">Transmembrane</keyword>
<evidence type="ECO:0000256" key="4">
    <source>
        <dbReference type="SAM" id="Phobius"/>
    </source>
</evidence>